<gene>
    <name evidence="1" type="ORF">FCE95_13170</name>
</gene>
<keyword evidence="2" id="KW-1185">Reference proteome</keyword>
<evidence type="ECO:0000313" key="1">
    <source>
        <dbReference type="EMBL" id="TKR31028.1"/>
    </source>
</evidence>
<accession>A0A4U5JRB0</accession>
<protein>
    <submittedName>
        <fullName evidence="1">Uncharacterized protein</fullName>
    </submittedName>
</protein>
<proteinExistence type="predicted"/>
<organism evidence="1 2">
    <name type="scientific">Luteimonas gilva</name>
    <dbReference type="NCBI Taxonomy" id="2572684"/>
    <lineage>
        <taxon>Bacteria</taxon>
        <taxon>Pseudomonadati</taxon>
        <taxon>Pseudomonadota</taxon>
        <taxon>Gammaproteobacteria</taxon>
        <taxon>Lysobacterales</taxon>
        <taxon>Lysobacteraceae</taxon>
        <taxon>Luteimonas</taxon>
    </lineage>
</organism>
<dbReference type="Proteomes" id="UP000308707">
    <property type="component" value="Unassembled WGS sequence"/>
</dbReference>
<comment type="caution">
    <text evidence="1">The sequence shown here is derived from an EMBL/GenBank/DDBJ whole genome shotgun (WGS) entry which is preliminary data.</text>
</comment>
<dbReference type="RefSeq" id="WP_137267460.1">
    <property type="nucleotide sequence ID" value="NZ_SZUA01000002.1"/>
</dbReference>
<dbReference type="EMBL" id="SZUA01000002">
    <property type="protein sequence ID" value="TKR31028.1"/>
    <property type="molecule type" value="Genomic_DNA"/>
</dbReference>
<evidence type="ECO:0000313" key="2">
    <source>
        <dbReference type="Proteomes" id="UP000308707"/>
    </source>
</evidence>
<dbReference type="AlphaFoldDB" id="A0A4U5JRB0"/>
<reference evidence="1 2" key="1">
    <citation type="submission" date="2019-04" db="EMBL/GenBank/DDBJ databases">
        <title>Reference strain of H23.</title>
        <authorList>
            <person name="Luo X."/>
        </authorList>
    </citation>
    <scope>NUCLEOTIDE SEQUENCE [LARGE SCALE GENOMIC DNA]</scope>
    <source>
        <strain evidence="1 2">H23</strain>
    </source>
</reference>
<dbReference type="OrthoDB" id="6058637at2"/>
<name>A0A4U5JRB0_9GAMM</name>
<sequence>MGAASTQEVIAEIQVEFALLPSLGQRRGTYRPNHKHPHTGDFFLGQVAFQNGHVDAGSVARAVARVLLRAEDLDSLIRAGAWEVWEGSTLVGHIEIIGPAAVDSIQGDAVS</sequence>